<protein>
    <submittedName>
        <fullName evidence="2">Uncharacterized protein</fullName>
    </submittedName>
</protein>
<keyword evidence="3" id="KW-1185">Reference proteome</keyword>
<feature type="signal peptide" evidence="1">
    <location>
        <begin position="1"/>
        <end position="27"/>
    </location>
</feature>
<dbReference type="Proteomes" id="UP000010473">
    <property type="component" value="Chromosome"/>
</dbReference>
<dbReference type="EMBL" id="CP003653">
    <property type="protein sequence ID" value="AFZ35609.1"/>
    <property type="molecule type" value="Genomic_DNA"/>
</dbReference>
<evidence type="ECO:0000313" key="3">
    <source>
        <dbReference type="Proteomes" id="UP000010473"/>
    </source>
</evidence>
<evidence type="ECO:0000313" key="2">
    <source>
        <dbReference type="EMBL" id="AFZ35609.1"/>
    </source>
</evidence>
<feature type="chain" id="PRO_5003938011" evidence="1">
    <location>
        <begin position="28"/>
        <end position="117"/>
    </location>
</feature>
<dbReference type="eggNOG" id="ENOG5033GX2">
    <property type="taxonomic scope" value="Bacteria"/>
</dbReference>
<accession>K9XU69</accession>
<dbReference type="KEGG" id="scs:Sta7437_2057"/>
<reference evidence="3" key="1">
    <citation type="journal article" date="2013" name="Proc. Natl. Acad. Sci. U.S.A.">
        <title>Improving the coverage of the cyanobacterial phylum using diversity-driven genome sequencing.</title>
        <authorList>
            <person name="Shih P.M."/>
            <person name="Wu D."/>
            <person name="Latifi A."/>
            <person name="Axen S.D."/>
            <person name="Fewer D.P."/>
            <person name="Talla E."/>
            <person name="Calteau A."/>
            <person name="Cai F."/>
            <person name="Tandeau de Marsac N."/>
            <person name="Rippka R."/>
            <person name="Herdman M."/>
            <person name="Sivonen K."/>
            <person name="Coursin T."/>
            <person name="Laurent T."/>
            <person name="Goodwin L."/>
            <person name="Nolan M."/>
            <person name="Davenport K.W."/>
            <person name="Han C.S."/>
            <person name="Rubin E.M."/>
            <person name="Eisen J.A."/>
            <person name="Woyke T."/>
            <person name="Gugger M."/>
            <person name="Kerfeld C.A."/>
        </authorList>
    </citation>
    <scope>NUCLEOTIDE SEQUENCE [LARGE SCALE GENOMIC DNA]</scope>
    <source>
        <strain evidence="3">ATCC 29371 / PCC 7437</strain>
    </source>
</reference>
<dbReference type="RefSeq" id="WP_015193277.1">
    <property type="nucleotide sequence ID" value="NC_019748.1"/>
</dbReference>
<gene>
    <name evidence="2" type="ordered locus">Sta7437_2057</name>
</gene>
<sequence>MKGKVSLIVSFLGFFSLANINSLLAVAQDNQSQLQTNTYPPEYISEYLQNCVKTSMQEGLLEPEAKTLCDCTLKKFQQKYTLEEFKQLTAASQTDQTASDALVEVGQLCFETILYEN</sequence>
<organism evidence="2 3">
    <name type="scientific">Stanieria cyanosphaera (strain ATCC 29371 / PCC 7437)</name>
    <dbReference type="NCBI Taxonomy" id="111780"/>
    <lineage>
        <taxon>Bacteria</taxon>
        <taxon>Bacillati</taxon>
        <taxon>Cyanobacteriota</taxon>
        <taxon>Cyanophyceae</taxon>
        <taxon>Pleurocapsales</taxon>
        <taxon>Dermocarpellaceae</taxon>
        <taxon>Stanieria</taxon>
    </lineage>
</organism>
<dbReference type="HOGENOM" id="CLU_159846_0_0_3"/>
<dbReference type="AlphaFoldDB" id="K9XU69"/>
<name>K9XU69_STAC7</name>
<evidence type="ECO:0000256" key="1">
    <source>
        <dbReference type="SAM" id="SignalP"/>
    </source>
</evidence>
<proteinExistence type="predicted"/>
<keyword evidence="1" id="KW-0732">Signal</keyword>